<evidence type="ECO:0000256" key="1">
    <source>
        <dbReference type="SAM" id="MobiDB-lite"/>
    </source>
</evidence>
<evidence type="ECO:0000313" key="4">
    <source>
        <dbReference type="Proteomes" id="UP001236014"/>
    </source>
</evidence>
<feature type="region of interest" description="Disordered" evidence="1">
    <location>
        <begin position="531"/>
        <end position="560"/>
    </location>
</feature>
<dbReference type="Proteomes" id="UP001236014">
    <property type="component" value="Chromosome"/>
</dbReference>
<proteinExistence type="predicted"/>
<feature type="domain" description="GmrSD restriction endonucleases N-terminal" evidence="2">
    <location>
        <begin position="23"/>
        <end position="220"/>
    </location>
</feature>
<accession>A0A9Y2INR6</accession>
<dbReference type="KEGG" id="acab:QRX50_22385"/>
<dbReference type="PANTHER" id="PTHR37292">
    <property type="entry name" value="VNG6097C"/>
    <property type="match status" value="1"/>
</dbReference>
<dbReference type="EMBL" id="CP127294">
    <property type="protein sequence ID" value="WIX83309.1"/>
    <property type="molecule type" value="Genomic_DNA"/>
</dbReference>
<evidence type="ECO:0000313" key="3">
    <source>
        <dbReference type="EMBL" id="WIX83309.1"/>
    </source>
</evidence>
<protein>
    <submittedName>
        <fullName evidence="3">DUF262 domain-containing protein</fullName>
    </submittedName>
</protein>
<feature type="compositionally biased region" description="Acidic residues" evidence="1">
    <location>
        <begin position="550"/>
        <end position="560"/>
    </location>
</feature>
<dbReference type="AlphaFoldDB" id="A0A9Y2INR6"/>
<gene>
    <name evidence="3" type="ORF">QRX50_22385</name>
</gene>
<organism evidence="3 4">
    <name type="scientific">Amycolatopsis carbonis</name>
    <dbReference type="NCBI Taxonomy" id="715471"/>
    <lineage>
        <taxon>Bacteria</taxon>
        <taxon>Bacillati</taxon>
        <taxon>Actinomycetota</taxon>
        <taxon>Actinomycetes</taxon>
        <taxon>Pseudonocardiales</taxon>
        <taxon>Pseudonocardiaceae</taxon>
        <taxon>Amycolatopsis</taxon>
    </lineage>
</organism>
<evidence type="ECO:0000259" key="2">
    <source>
        <dbReference type="Pfam" id="PF03235"/>
    </source>
</evidence>
<sequence length="560" mass="62695">MTDSQDRPAFRDPKPSPERITQLAQRVLDGDILLPRFQRNFVWKRAQILELLDSIRRNYPIGSMLLWQSRQVLTSERSIADLTISERKPDYPVNYLLDGQQRLSTICGALYWNGSKADSVWNIAYDLKNKNFLHLSSLDEPPLHIIPTRRLSKPSDYFSRTVGLPSELQDEAKSLFDRFTDYQTAIVTLGDMSLKDVGPVFERINSTGTRLTVVDLMRAATWSPEFDLVDQIDNILQGLDPKHFGGLDHKTILRGVAASAGFGFSSEDMDALRDLSVEKLKAVTQDTKEAALKAADFLSTQIGVPGNSALPYTNQFAVLTEIFRLIKSPTTSQYAAIRSWFWKTTFSSYFGGWNTGNMASDLAAVQFFAKGAAEIANSSVPPQESVWRLRDFRSNSATSKMLAIMLAHEKPVDLLTGQRIDVGKSLSWANDKEFHHFFPRNYIAQSKAVMPPANKVANIIMLTSDSNIKISDKAPSEYLNMIQNEMGKEELQARLAKSLVPPAALEAALQDDYDEFLRLRSHELQQRAVLLTGETDGVPIPPAGEADQDRQDDEDVDPSA</sequence>
<dbReference type="InterPro" id="IPR004919">
    <property type="entry name" value="GmrSD_N"/>
</dbReference>
<reference evidence="3 4" key="1">
    <citation type="submission" date="2023-06" db="EMBL/GenBank/DDBJ databases">
        <authorList>
            <person name="Oyuntsetseg B."/>
            <person name="Kim S.B."/>
        </authorList>
    </citation>
    <scope>NUCLEOTIDE SEQUENCE [LARGE SCALE GENOMIC DNA]</scope>
    <source>
        <strain evidence="3 4">2-15</strain>
    </source>
</reference>
<dbReference type="Pfam" id="PF03235">
    <property type="entry name" value="GmrSD_N"/>
    <property type="match status" value="1"/>
</dbReference>
<dbReference type="RefSeq" id="WP_285973862.1">
    <property type="nucleotide sequence ID" value="NZ_CP127294.1"/>
</dbReference>
<name>A0A9Y2INR6_9PSEU</name>
<keyword evidence="4" id="KW-1185">Reference proteome</keyword>
<dbReference type="PANTHER" id="PTHR37292:SF2">
    <property type="entry name" value="DUF262 DOMAIN-CONTAINING PROTEIN"/>
    <property type="match status" value="1"/>
</dbReference>